<accession>A0A120I0U7</accession>
<proteinExistence type="inferred from homology"/>
<dbReference type="PROSITE" id="PS00523">
    <property type="entry name" value="SULFATASE_1"/>
    <property type="match status" value="1"/>
</dbReference>
<evidence type="ECO:0000313" key="5">
    <source>
        <dbReference type="EMBL" id="AMB59957.1"/>
    </source>
</evidence>
<dbReference type="EMBL" id="CP014145">
    <property type="protein sequence ID" value="AMB59957.1"/>
    <property type="molecule type" value="Genomic_DNA"/>
</dbReference>
<feature type="domain" description="N-sulphoglucosamine sulphohydrolase C-terminal" evidence="4">
    <location>
        <begin position="295"/>
        <end position="460"/>
    </location>
</feature>
<comment type="similarity">
    <text evidence="1">Belongs to the sulfatase family.</text>
</comment>
<organism evidence="5 6">
    <name type="scientific">Microterricola viridarii</name>
    <dbReference type="NCBI Taxonomy" id="412690"/>
    <lineage>
        <taxon>Bacteria</taxon>
        <taxon>Bacillati</taxon>
        <taxon>Actinomycetota</taxon>
        <taxon>Actinomycetes</taxon>
        <taxon>Micrococcales</taxon>
        <taxon>Microbacteriaceae</taxon>
        <taxon>Microterricola</taxon>
    </lineage>
</organism>
<dbReference type="Pfam" id="PF16347">
    <property type="entry name" value="SGSH_C"/>
    <property type="match status" value="1"/>
</dbReference>
<dbReference type="PANTHER" id="PTHR43108:SF6">
    <property type="entry name" value="N-SULPHOGLUCOSAMINE SULPHOHYDROLASE"/>
    <property type="match status" value="1"/>
</dbReference>
<evidence type="ECO:0000256" key="1">
    <source>
        <dbReference type="ARBA" id="ARBA00008779"/>
    </source>
</evidence>
<evidence type="ECO:0000256" key="2">
    <source>
        <dbReference type="ARBA" id="ARBA00022801"/>
    </source>
</evidence>
<dbReference type="PANTHER" id="PTHR43108">
    <property type="entry name" value="N-ACETYLGLUCOSAMINE-6-SULFATASE FAMILY MEMBER"/>
    <property type="match status" value="1"/>
</dbReference>
<dbReference type="RefSeq" id="WP_067230883.1">
    <property type="nucleotide sequence ID" value="NZ_CP014145.1"/>
</dbReference>
<reference evidence="6" key="2">
    <citation type="submission" date="2016-01" db="EMBL/GenBank/DDBJ databases">
        <title>First complete genome sequence of a species in the genus Microterricola, an extremophilic cold active enzyme producing strain ERGS5:02 isolated from Sikkim Himalaya.</title>
        <authorList>
            <person name="Kumar R."/>
            <person name="Singh D."/>
            <person name="Swarnkar M.K."/>
        </authorList>
    </citation>
    <scope>NUCLEOTIDE SEQUENCE [LARGE SCALE GENOMIC DNA]</scope>
    <source>
        <strain evidence="6">ERGS5:02</strain>
    </source>
</reference>
<protein>
    <submittedName>
        <fullName evidence="5">Sulfatase</fullName>
    </submittedName>
</protein>
<feature type="region of interest" description="Disordered" evidence="3">
    <location>
        <begin position="464"/>
        <end position="483"/>
    </location>
</feature>
<evidence type="ECO:0000256" key="3">
    <source>
        <dbReference type="SAM" id="MobiDB-lite"/>
    </source>
</evidence>
<dbReference type="OrthoDB" id="9777306at2"/>
<dbReference type="InterPro" id="IPR017850">
    <property type="entry name" value="Alkaline_phosphatase_core_sf"/>
</dbReference>
<dbReference type="CDD" id="cd16031">
    <property type="entry name" value="G6S_like"/>
    <property type="match status" value="1"/>
</dbReference>
<reference evidence="5 6" key="1">
    <citation type="journal article" date="2016" name="J. Biotechnol.">
        <title>First complete genome sequence of a species in the genus Microterricola, an extremophilic cold active enzyme producing bacterial strain ERGS5:02 isolated from Sikkim Himalaya.</title>
        <authorList>
            <person name="Himanshu"/>
            <person name="Swarnkar M.K."/>
            <person name="Singh D."/>
            <person name="Kumar R."/>
        </authorList>
    </citation>
    <scope>NUCLEOTIDE SEQUENCE [LARGE SCALE GENOMIC DNA]</scope>
    <source>
        <strain evidence="5 6">ERGS5:02</strain>
    </source>
</reference>
<evidence type="ECO:0000313" key="6">
    <source>
        <dbReference type="Proteomes" id="UP000058305"/>
    </source>
</evidence>
<dbReference type="Proteomes" id="UP000058305">
    <property type="component" value="Chromosome"/>
</dbReference>
<name>A0A120I0U7_9MICO</name>
<dbReference type="SUPFAM" id="SSF53649">
    <property type="entry name" value="Alkaline phosphatase-like"/>
    <property type="match status" value="1"/>
</dbReference>
<dbReference type="InterPro" id="IPR032506">
    <property type="entry name" value="SGSH_C"/>
</dbReference>
<keyword evidence="6" id="KW-1185">Reference proteome</keyword>
<keyword evidence="2" id="KW-0378">Hydrolase</keyword>
<dbReference type="KEGG" id="mvd:AWU67_15060"/>
<evidence type="ECO:0000259" key="4">
    <source>
        <dbReference type="Pfam" id="PF16347"/>
    </source>
</evidence>
<sequence length="483" mass="54557">MKTPSKRPNIVLILTDDHAAHAISAYGSVVNQTPRIDEIAAVGRRVDHCYCTNALCTPSRASILTGTHSHVNGVTTLDTPIDASQTTFVSLLKEQGYRTGIVGKWHMGEGEGHDPQEFDYWAVLREQGEYFNPQILSAEGVRIEPGYATDIITDLSIDWVDSLEGDEPWCLLIHHKAPHRSWEPDEKHQGMYAGQQIPVPATFDDDYAGRSSAAKHATMRVAEYLTMADLKVLPPEGLTPEELGLWKYQRYMEDYLACVASVDDNVGRVIDWLRARGDFDDTLLMYTSDQGFFLGDHGWFDKRFMYEESILMPLVLSYPNAIEPGEPLKQMVTNVDFAQTILDAAGVEPAERMQGVSFWPQLTHSPDAPTRDGVYYRYYENDDQHHHALAHYGIRTERYKLIYFYNDGMGLPGSSEHTYPPEWELYDMALDPEELVNVYHSAEYAHVIDELTAQLWQLQASLGDEPHHSQPVPARLRAAEPAA</sequence>
<dbReference type="AlphaFoldDB" id="A0A120I0U7"/>
<gene>
    <name evidence="5" type="ORF">AWU67_15060</name>
</gene>
<dbReference type="InterPro" id="IPR024607">
    <property type="entry name" value="Sulfatase_CS"/>
</dbReference>
<dbReference type="GO" id="GO:0016787">
    <property type="term" value="F:hydrolase activity"/>
    <property type="evidence" value="ECO:0007669"/>
    <property type="project" value="UniProtKB-KW"/>
</dbReference>
<dbReference type="PROSITE" id="PS00149">
    <property type="entry name" value="SULFATASE_2"/>
    <property type="match status" value="1"/>
</dbReference>
<dbReference type="Gene3D" id="3.40.720.10">
    <property type="entry name" value="Alkaline Phosphatase, subunit A"/>
    <property type="match status" value="1"/>
</dbReference>